<dbReference type="Proteomes" id="UP000034448">
    <property type="component" value="Unassembled WGS sequence"/>
</dbReference>
<dbReference type="GO" id="GO:0051301">
    <property type="term" value="P:cell division"/>
    <property type="evidence" value="ECO:0007669"/>
    <property type="project" value="UniProtKB-KW"/>
</dbReference>
<dbReference type="Gene3D" id="3.40.50.720">
    <property type="entry name" value="NAD(P)-binding Rossmann-like Domain"/>
    <property type="match status" value="1"/>
</dbReference>
<dbReference type="HAMAP" id="MF_00639">
    <property type="entry name" value="MurD"/>
    <property type="match status" value="1"/>
</dbReference>
<dbReference type="Gene3D" id="3.40.1190.10">
    <property type="entry name" value="Mur-like, catalytic domain"/>
    <property type="match status" value="1"/>
</dbReference>
<evidence type="ECO:0000256" key="1">
    <source>
        <dbReference type="ARBA" id="ARBA00004496"/>
    </source>
</evidence>
<dbReference type="UniPathway" id="UPA00219"/>
<dbReference type="EMBL" id="LBSJ01000019">
    <property type="protein sequence ID" value="KKQ15299.1"/>
    <property type="molecule type" value="Genomic_DNA"/>
</dbReference>
<dbReference type="AlphaFoldDB" id="A0A0G0HTE4"/>
<dbReference type="PANTHER" id="PTHR43692:SF1">
    <property type="entry name" value="UDP-N-ACETYLMURAMOYLALANINE--D-GLUTAMATE LIGASE"/>
    <property type="match status" value="1"/>
</dbReference>
<keyword evidence="7 8" id="KW-0131">Cell cycle</keyword>
<dbReference type="InterPro" id="IPR005762">
    <property type="entry name" value="MurD"/>
</dbReference>
<dbReference type="GO" id="GO:0008764">
    <property type="term" value="F:UDP-N-acetylmuramoylalanine-D-glutamate ligase activity"/>
    <property type="evidence" value="ECO:0007669"/>
    <property type="project" value="UniProtKB-UniRule"/>
</dbReference>
<feature type="binding site" evidence="7">
    <location>
        <begin position="120"/>
        <end position="126"/>
    </location>
    <ligand>
        <name>ATP</name>
        <dbReference type="ChEBI" id="CHEBI:30616"/>
    </ligand>
</feature>
<comment type="caution">
    <text evidence="11">The sequence shown here is derived from an EMBL/GenBank/DDBJ whole genome shotgun (WGS) entry which is preliminary data.</text>
</comment>
<organism evidence="11 12">
    <name type="scientific">Candidatus Daviesbacteria bacterium GW2011_GWA1_36_8</name>
    <dbReference type="NCBI Taxonomy" id="1618417"/>
    <lineage>
        <taxon>Bacteria</taxon>
        <taxon>Candidatus Daviesiibacteriota</taxon>
    </lineage>
</organism>
<evidence type="ECO:0000256" key="5">
    <source>
        <dbReference type="ARBA" id="ARBA00022741"/>
    </source>
</evidence>
<feature type="domain" description="Mur ligase C-terminal" evidence="9">
    <location>
        <begin position="309"/>
        <end position="419"/>
    </location>
</feature>
<dbReference type="InterPro" id="IPR036615">
    <property type="entry name" value="Mur_ligase_C_dom_sf"/>
</dbReference>
<dbReference type="GO" id="GO:0071555">
    <property type="term" value="P:cell wall organization"/>
    <property type="evidence" value="ECO:0007669"/>
    <property type="project" value="UniProtKB-KW"/>
</dbReference>
<dbReference type="GO" id="GO:0008360">
    <property type="term" value="P:regulation of cell shape"/>
    <property type="evidence" value="ECO:0007669"/>
    <property type="project" value="UniProtKB-KW"/>
</dbReference>
<dbReference type="InterPro" id="IPR004101">
    <property type="entry name" value="Mur_ligase_C"/>
</dbReference>
<evidence type="ECO:0000256" key="3">
    <source>
        <dbReference type="ARBA" id="ARBA00022490"/>
    </source>
</evidence>
<name>A0A0G0HTE4_9BACT</name>
<feature type="domain" description="Mur ligase central" evidence="10">
    <location>
        <begin position="118"/>
        <end position="261"/>
    </location>
</feature>
<comment type="pathway">
    <text evidence="2 7 8">Cell wall biogenesis; peptidoglycan biosynthesis.</text>
</comment>
<dbReference type="SUPFAM" id="SSF51984">
    <property type="entry name" value="MurCD N-terminal domain"/>
    <property type="match status" value="1"/>
</dbReference>
<comment type="similarity">
    <text evidence="7">Belongs to the MurCDEF family.</text>
</comment>
<dbReference type="InterPro" id="IPR013221">
    <property type="entry name" value="Mur_ligase_cen"/>
</dbReference>
<keyword evidence="7 8" id="KW-0573">Peptidoglycan synthesis</keyword>
<dbReference type="InterPro" id="IPR036565">
    <property type="entry name" value="Mur-like_cat_sf"/>
</dbReference>
<comment type="subcellular location">
    <subcellularLocation>
        <location evidence="1 7 8">Cytoplasm</location>
    </subcellularLocation>
</comment>
<keyword evidence="7 8" id="KW-0961">Cell wall biogenesis/degradation</keyword>
<keyword evidence="7 8" id="KW-0132">Cell division</keyword>
<gene>
    <name evidence="7" type="primary">murD</name>
    <name evidence="11" type="ORF">US28_C0019G0032</name>
</gene>
<comment type="catalytic activity">
    <reaction evidence="7 8">
        <text>UDP-N-acetyl-alpha-D-muramoyl-L-alanine + D-glutamate + ATP = UDP-N-acetyl-alpha-D-muramoyl-L-alanyl-D-glutamate + ADP + phosphate + H(+)</text>
        <dbReference type="Rhea" id="RHEA:16429"/>
        <dbReference type="ChEBI" id="CHEBI:15378"/>
        <dbReference type="ChEBI" id="CHEBI:29986"/>
        <dbReference type="ChEBI" id="CHEBI:30616"/>
        <dbReference type="ChEBI" id="CHEBI:43474"/>
        <dbReference type="ChEBI" id="CHEBI:83898"/>
        <dbReference type="ChEBI" id="CHEBI:83900"/>
        <dbReference type="ChEBI" id="CHEBI:456216"/>
        <dbReference type="EC" id="6.3.2.9"/>
    </reaction>
</comment>
<evidence type="ECO:0000256" key="7">
    <source>
        <dbReference type="HAMAP-Rule" id="MF_00639"/>
    </source>
</evidence>
<dbReference type="SUPFAM" id="SSF53623">
    <property type="entry name" value="MurD-like peptide ligases, catalytic domain"/>
    <property type="match status" value="1"/>
</dbReference>
<dbReference type="NCBIfam" id="TIGR01087">
    <property type="entry name" value="murD"/>
    <property type="match status" value="1"/>
</dbReference>
<evidence type="ECO:0000259" key="9">
    <source>
        <dbReference type="Pfam" id="PF02875"/>
    </source>
</evidence>
<keyword evidence="7 8" id="KW-0133">Cell shape</keyword>
<reference evidence="11 12" key="1">
    <citation type="journal article" date="2015" name="Nature">
        <title>rRNA introns, odd ribosomes, and small enigmatic genomes across a large radiation of phyla.</title>
        <authorList>
            <person name="Brown C.T."/>
            <person name="Hug L.A."/>
            <person name="Thomas B.C."/>
            <person name="Sharon I."/>
            <person name="Castelle C.J."/>
            <person name="Singh A."/>
            <person name="Wilkins M.J."/>
            <person name="Williams K.H."/>
            <person name="Banfield J.F."/>
        </authorList>
    </citation>
    <scope>NUCLEOTIDE SEQUENCE [LARGE SCALE GENOMIC DNA]</scope>
</reference>
<protein>
    <recommendedName>
        <fullName evidence="7 8">UDP-N-acetylmuramoylalanine--D-glutamate ligase</fullName>
        <ecNumber evidence="7 8">6.3.2.9</ecNumber>
    </recommendedName>
    <alternativeName>
        <fullName evidence="7">D-glutamic acid-adding enzyme</fullName>
    </alternativeName>
    <alternativeName>
        <fullName evidence="7">UDP-N-acetylmuramoyl-L-alanyl-D-glutamate synthetase</fullName>
    </alternativeName>
</protein>
<proteinExistence type="inferred from homology"/>
<evidence type="ECO:0000313" key="12">
    <source>
        <dbReference type="Proteomes" id="UP000034448"/>
    </source>
</evidence>
<evidence type="ECO:0000313" key="11">
    <source>
        <dbReference type="EMBL" id="KKQ15299.1"/>
    </source>
</evidence>
<evidence type="ECO:0000256" key="2">
    <source>
        <dbReference type="ARBA" id="ARBA00004752"/>
    </source>
</evidence>
<dbReference type="GO" id="GO:0005524">
    <property type="term" value="F:ATP binding"/>
    <property type="evidence" value="ECO:0007669"/>
    <property type="project" value="UniProtKB-UniRule"/>
</dbReference>
<dbReference type="Pfam" id="PF02875">
    <property type="entry name" value="Mur_ligase_C"/>
    <property type="match status" value="1"/>
</dbReference>
<dbReference type="Gene3D" id="3.90.190.20">
    <property type="entry name" value="Mur ligase, C-terminal domain"/>
    <property type="match status" value="1"/>
</dbReference>
<dbReference type="GO" id="GO:0009252">
    <property type="term" value="P:peptidoglycan biosynthetic process"/>
    <property type="evidence" value="ECO:0007669"/>
    <property type="project" value="UniProtKB-UniRule"/>
</dbReference>
<keyword evidence="5 7" id="KW-0547">Nucleotide-binding</keyword>
<evidence type="ECO:0000256" key="6">
    <source>
        <dbReference type="ARBA" id="ARBA00022840"/>
    </source>
</evidence>
<sequence>MKNYKDKKVLILGLGLNDGGVGAAKFFAKAGARVRVTDLKDAKVLKPSLEKLFEFSEIEYVLEGHRMGDIDWADLIIRNQAIKPGNEFLEYAKKQGKEIQTDIGIFLEFVNPKQIIGVTGTKGKSTTASLIYEALKESSVIRRQSSDKTNVILAGNIGKSVLDSLDKINPKTLVILEISSFQLEAFEDKKVSPYFAIITNIFPDHLNYYKDMDEYISAKRIIAKYQTEKDFLFINADSKTVNNPKFLKGFNGKIIKYSKKDLPKGFKPKLRGEHNLENFAAAFAVSKKFDIPKEKIITAFEEFEGVEFRTQLIKIFNGVKIYNDSAATTPDAAISALKTFNNAILICGGMNKGLNYDQMAHQIDRSAKAVYFLEGDATDELRKFIKHRDILRSNYDDLTKLLKDLRLEVKMGDTVLFSPGATSFNLFQNEFDRGRKFNEALERVFK</sequence>
<accession>A0A0G0HTE4</accession>
<dbReference type="PANTHER" id="PTHR43692">
    <property type="entry name" value="UDP-N-ACETYLMURAMOYLALANINE--D-GLUTAMATE LIGASE"/>
    <property type="match status" value="1"/>
</dbReference>
<evidence type="ECO:0000256" key="8">
    <source>
        <dbReference type="RuleBase" id="RU003664"/>
    </source>
</evidence>
<keyword evidence="4 7" id="KW-0436">Ligase</keyword>
<keyword evidence="3 7" id="KW-0963">Cytoplasm</keyword>
<keyword evidence="6 7" id="KW-0067">ATP-binding</keyword>
<dbReference type="GO" id="GO:0005737">
    <property type="term" value="C:cytoplasm"/>
    <property type="evidence" value="ECO:0007669"/>
    <property type="project" value="UniProtKB-SubCell"/>
</dbReference>
<dbReference type="SUPFAM" id="SSF53244">
    <property type="entry name" value="MurD-like peptide ligases, peptide-binding domain"/>
    <property type="match status" value="1"/>
</dbReference>
<evidence type="ECO:0000256" key="4">
    <source>
        <dbReference type="ARBA" id="ARBA00022598"/>
    </source>
</evidence>
<evidence type="ECO:0000259" key="10">
    <source>
        <dbReference type="Pfam" id="PF08245"/>
    </source>
</evidence>
<comment type="function">
    <text evidence="7 8">Cell wall formation. Catalyzes the addition of glutamate to the nucleotide precursor UDP-N-acetylmuramoyl-L-alanine (UMA).</text>
</comment>
<dbReference type="EC" id="6.3.2.9" evidence="7 8"/>
<dbReference type="Pfam" id="PF08245">
    <property type="entry name" value="Mur_ligase_M"/>
    <property type="match status" value="1"/>
</dbReference>